<evidence type="ECO:0000313" key="2">
    <source>
        <dbReference type="Proteomes" id="UP000236449"/>
    </source>
</evidence>
<accession>A0A2J8HZW7</accession>
<name>A0A2J8HZW7_VIBDI</name>
<proteinExistence type="predicted"/>
<sequence length="72" mass="8355">MFFSTFSNKKHEILPLCKSNKSVVLLALFDHKHASLFKKKSNDAFQAIYSKKLLTLRKQIRIMRTVLSNKAT</sequence>
<protein>
    <submittedName>
        <fullName evidence="1">Uncharacterized protein</fullName>
    </submittedName>
</protein>
<dbReference type="Proteomes" id="UP000236449">
    <property type="component" value="Unassembled WGS sequence"/>
</dbReference>
<dbReference type="AlphaFoldDB" id="A0A2J8HZW7"/>
<gene>
    <name evidence="1" type="ORF">C1N32_14800</name>
</gene>
<reference evidence="1 2" key="1">
    <citation type="submission" date="2018-01" db="EMBL/GenBank/DDBJ databases">
        <title>Draft genome sequences of six Vibrio diazotrophicus strains isolated from deep-sea sediments of the Baltic Sea.</title>
        <authorList>
            <person name="Castillo D."/>
            <person name="Vandieken V."/>
            <person name="Chiang O."/>
            <person name="Middelboe M."/>
        </authorList>
    </citation>
    <scope>NUCLEOTIDE SEQUENCE [LARGE SCALE GENOMIC DNA]</scope>
    <source>
        <strain evidence="1 2">60.27F</strain>
    </source>
</reference>
<dbReference type="EMBL" id="POSK01000010">
    <property type="protein sequence ID" value="PNI03829.1"/>
    <property type="molecule type" value="Genomic_DNA"/>
</dbReference>
<dbReference type="OrthoDB" id="5906520at2"/>
<evidence type="ECO:0000313" key="1">
    <source>
        <dbReference type="EMBL" id="PNI03829.1"/>
    </source>
</evidence>
<organism evidence="1 2">
    <name type="scientific">Vibrio diazotrophicus</name>
    <dbReference type="NCBI Taxonomy" id="685"/>
    <lineage>
        <taxon>Bacteria</taxon>
        <taxon>Pseudomonadati</taxon>
        <taxon>Pseudomonadota</taxon>
        <taxon>Gammaproteobacteria</taxon>
        <taxon>Vibrionales</taxon>
        <taxon>Vibrionaceae</taxon>
        <taxon>Vibrio</taxon>
    </lineage>
</organism>
<comment type="caution">
    <text evidence="1">The sequence shown here is derived from an EMBL/GenBank/DDBJ whole genome shotgun (WGS) entry which is preliminary data.</text>
</comment>